<keyword evidence="2" id="KW-0936">Ethylene signaling pathway</keyword>
<dbReference type="GO" id="GO:0005634">
    <property type="term" value="C:nucleus"/>
    <property type="evidence" value="ECO:0007669"/>
    <property type="project" value="UniProtKB-SubCell"/>
</dbReference>
<feature type="non-terminal residue" evidence="8">
    <location>
        <position position="1"/>
    </location>
</feature>
<dbReference type="CDD" id="cd00018">
    <property type="entry name" value="AP2"/>
    <property type="match status" value="1"/>
</dbReference>
<dbReference type="InterPro" id="IPR016177">
    <property type="entry name" value="DNA-bd_dom_sf"/>
</dbReference>
<evidence type="ECO:0000256" key="6">
    <source>
        <dbReference type="ARBA" id="ARBA00023242"/>
    </source>
</evidence>
<evidence type="ECO:0000256" key="4">
    <source>
        <dbReference type="ARBA" id="ARBA00023125"/>
    </source>
</evidence>
<proteinExistence type="predicted"/>
<evidence type="ECO:0000256" key="3">
    <source>
        <dbReference type="ARBA" id="ARBA00023015"/>
    </source>
</evidence>
<evidence type="ECO:0000256" key="2">
    <source>
        <dbReference type="ARBA" id="ARBA00022745"/>
    </source>
</evidence>
<keyword evidence="6" id="KW-0539">Nucleus</keyword>
<dbReference type="AlphaFoldDB" id="A0A7J9AGJ6"/>
<keyword evidence="3" id="KW-0805">Transcription regulation</keyword>
<evidence type="ECO:0000256" key="1">
    <source>
        <dbReference type="ARBA" id="ARBA00004123"/>
    </source>
</evidence>
<evidence type="ECO:0000313" key="8">
    <source>
        <dbReference type="EMBL" id="MBA0723052.1"/>
    </source>
</evidence>
<evidence type="ECO:0000256" key="5">
    <source>
        <dbReference type="ARBA" id="ARBA00023163"/>
    </source>
</evidence>
<evidence type="ECO:0000313" key="9">
    <source>
        <dbReference type="Proteomes" id="UP000593574"/>
    </source>
</evidence>
<gene>
    <name evidence="8" type="ORF">Golax_003668</name>
</gene>
<dbReference type="GO" id="GO:0003700">
    <property type="term" value="F:DNA-binding transcription factor activity"/>
    <property type="evidence" value="ECO:0007669"/>
    <property type="project" value="InterPro"/>
</dbReference>
<organism evidence="8 9">
    <name type="scientific">Gossypium laxum</name>
    <dbReference type="NCBI Taxonomy" id="34288"/>
    <lineage>
        <taxon>Eukaryota</taxon>
        <taxon>Viridiplantae</taxon>
        <taxon>Streptophyta</taxon>
        <taxon>Embryophyta</taxon>
        <taxon>Tracheophyta</taxon>
        <taxon>Spermatophyta</taxon>
        <taxon>Magnoliopsida</taxon>
        <taxon>eudicotyledons</taxon>
        <taxon>Gunneridae</taxon>
        <taxon>Pentapetalae</taxon>
        <taxon>rosids</taxon>
        <taxon>malvids</taxon>
        <taxon>Malvales</taxon>
        <taxon>Malvaceae</taxon>
        <taxon>Malvoideae</taxon>
        <taxon>Gossypium</taxon>
    </lineage>
</organism>
<sequence length="138" mass="16035">RRRKEEKEKKKRKWKDFISAIPKGQNLGTQRRLCFHDIDASMAKALGRIMIIEVPTITILMQLLKPLNLELFLQEKAINSWKKTRVWLGTFDSAEEAARAYGTAVMTLRGTKAKMNFPINPLNTTAFPINNHHWQLYP</sequence>
<accession>A0A7J9AGJ6</accession>
<dbReference type="GO" id="GO:0003677">
    <property type="term" value="F:DNA binding"/>
    <property type="evidence" value="ECO:0007669"/>
    <property type="project" value="UniProtKB-KW"/>
</dbReference>
<keyword evidence="9" id="KW-1185">Reference proteome</keyword>
<keyword evidence="4" id="KW-0238">DNA-binding</keyword>
<dbReference type="Proteomes" id="UP000593574">
    <property type="component" value="Unassembled WGS sequence"/>
</dbReference>
<dbReference type="InterPro" id="IPR036955">
    <property type="entry name" value="AP2/ERF_dom_sf"/>
</dbReference>
<comment type="subcellular location">
    <subcellularLocation>
        <location evidence="1">Nucleus</location>
    </subcellularLocation>
</comment>
<dbReference type="PROSITE" id="PS51032">
    <property type="entry name" value="AP2_ERF"/>
    <property type="match status" value="1"/>
</dbReference>
<dbReference type="Gene3D" id="3.30.730.10">
    <property type="entry name" value="AP2/ERF domain"/>
    <property type="match status" value="1"/>
</dbReference>
<name>A0A7J9AGJ6_9ROSI</name>
<reference evidence="8 9" key="1">
    <citation type="journal article" date="2019" name="Genome Biol. Evol.">
        <title>Insights into the evolution of the New World diploid cottons (Gossypium, subgenus Houzingenia) based on genome sequencing.</title>
        <authorList>
            <person name="Grover C.E."/>
            <person name="Arick M.A. 2nd"/>
            <person name="Thrash A."/>
            <person name="Conover J.L."/>
            <person name="Sanders W.S."/>
            <person name="Peterson D.G."/>
            <person name="Frelichowski J.E."/>
            <person name="Scheffler J.A."/>
            <person name="Scheffler B.E."/>
            <person name="Wendel J.F."/>
        </authorList>
    </citation>
    <scope>NUCLEOTIDE SEQUENCE [LARGE SCALE GENOMIC DNA]</scope>
    <source>
        <strain evidence="8">4</strain>
        <tissue evidence="8">Leaf</tissue>
    </source>
</reference>
<feature type="domain" description="AP2/ERF" evidence="7">
    <location>
        <begin position="1"/>
        <end position="118"/>
    </location>
</feature>
<dbReference type="InterPro" id="IPR001471">
    <property type="entry name" value="AP2/ERF_dom"/>
</dbReference>
<feature type="non-terminal residue" evidence="8">
    <location>
        <position position="138"/>
    </location>
</feature>
<dbReference type="EMBL" id="JABEZV010000010">
    <property type="protein sequence ID" value="MBA0723052.1"/>
    <property type="molecule type" value="Genomic_DNA"/>
</dbReference>
<dbReference type="SUPFAM" id="SSF54171">
    <property type="entry name" value="DNA-binding domain"/>
    <property type="match status" value="1"/>
</dbReference>
<comment type="caution">
    <text evidence="8">The sequence shown here is derived from an EMBL/GenBank/DDBJ whole genome shotgun (WGS) entry which is preliminary data.</text>
</comment>
<dbReference type="SMART" id="SM00380">
    <property type="entry name" value="AP2"/>
    <property type="match status" value="1"/>
</dbReference>
<dbReference type="GO" id="GO:0009873">
    <property type="term" value="P:ethylene-activated signaling pathway"/>
    <property type="evidence" value="ECO:0007669"/>
    <property type="project" value="UniProtKB-KW"/>
</dbReference>
<dbReference type="PANTHER" id="PTHR31677:SF248">
    <property type="entry name" value="OS04G0669200 PROTEIN"/>
    <property type="match status" value="1"/>
</dbReference>
<evidence type="ECO:0000259" key="7">
    <source>
        <dbReference type="PROSITE" id="PS51032"/>
    </source>
</evidence>
<keyword evidence="5" id="KW-0804">Transcription</keyword>
<dbReference type="PANTHER" id="PTHR31677">
    <property type="entry name" value="AP2 DOMAIN CLASS TRANSCRIPTION FACTOR"/>
    <property type="match status" value="1"/>
</dbReference>
<protein>
    <recommendedName>
        <fullName evidence="7">AP2/ERF domain-containing protein</fullName>
    </recommendedName>
</protein>